<dbReference type="FunFam" id="3.30.360.10:FF:000014">
    <property type="entry name" value="N-acetyl-gamma-glutamyl-phosphate reductase"/>
    <property type="match status" value="1"/>
</dbReference>
<keyword evidence="4 7" id="KW-0521">NADP</keyword>
<dbReference type="GO" id="GO:0003942">
    <property type="term" value="F:N-acetyl-gamma-glutamyl-phosphate reductase activity"/>
    <property type="evidence" value="ECO:0007669"/>
    <property type="project" value="UniProtKB-UniRule"/>
</dbReference>
<dbReference type="Gene3D" id="3.40.50.720">
    <property type="entry name" value="NAD(P)-binding Rossmann-like Domain"/>
    <property type="match status" value="1"/>
</dbReference>
<dbReference type="InterPro" id="IPR050085">
    <property type="entry name" value="AGPR"/>
</dbReference>
<evidence type="ECO:0000256" key="2">
    <source>
        <dbReference type="ARBA" id="ARBA00022571"/>
    </source>
</evidence>
<sequence length="346" mass="36660">MTAARKIRAAVVGASGYAGSELTRFLLAHPAVELTHLYVSAASSDAGRAIAEIDGRLFGRTQLVLEPMTDPAAAAQGLDAVFLATEHIVSAALAPIFAAQGAVVFDLSGAYRLPNASDYPKFYGFEHEHPELLDRAVYALGEFVDRGKLRAARIVSLPGCYPTASQLALKPLIDAGLLAADFKPVIDAVSGVSGAGRKAKIGNAFCEVSLSAYGVFTHRHRPEIEAHLGRPVIFTPHLGPFKRGILATITVKLAPGLGDQSQAREKIQQAYESAYAACPLVRLRPALPKLDDVVNLPFCDIGFSVDEEAGYAVVVSAIDNLIKGAAGQAVQVMNLRFGFPETKGLL</sequence>
<evidence type="ECO:0000313" key="10">
    <source>
        <dbReference type="EMBL" id="EPE00098.1"/>
    </source>
</evidence>
<dbReference type="RefSeq" id="WP_016474155.1">
    <property type="nucleotide sequence ID" value="NZ_KE150480.1"/>
</dbReference>
<evidence type="ECO:0000256" key="8">
    <source>
        <dbReference type="PROSITE-ProRule" id="PRU10010"/>
    </source>
</evidence>
<keyword evidence="5 7" id="KW-0560">Oxidoreductase</keyword>
<dbReference type="HOGENOM" id="CLU_006384_0_1_4"/>
<evidence type="ECO:0000256" key="3">
    <source>
        <dbReference type="ARBA" id="ARBA00022605"/>
    </source>
</evidence>
<dbReference type="Pfam" id="PF01118">
    <property type="entry name" value="Semialdhyde_dh"/>
    <property type="match status" value="1"/>
</dbReference>
<feature type="domain" description="Semialdehyde dehydrogenase NAD-binding" evidence="9">
    <location>
        <begin position="8"/>
        <end position="152"/>
    </location>
</feature>
<keyword evidence="2 7" id="KW-0055">Arginine biosynthesis</keyword>
<dbReference type="PANTHER" id="PTHR32338">
    <property type="entry name" value="N-ACETYL-GAMMA-GLUTAMYL-PHOSPHATE REDUCTASE, CHLOROPLASTIC-RELATED-RELATED"/>
    <property type="match status" value="1"/>
</dbReference>
<evidence type="ECO:0000259" key="9">
    <source>
        <dbReference type="SMART" id="SM00859"/>
    </source>
</evidence>
<accession>S3C197</accession>
<dbReference type="InterPro" id="IPR023013">
    <property type="entry name" value="AGPR_AS"/>
</dbReference>
<gene>
    <name evidence="7" type="primary">argC</name>
    <name evidence="10" type="ORF">HMPREF1476_00827</name>
</gene>
<reference evidence="10 11" key="1">
    <citation type="submission" date="2013-04" db="EMBL/GenBank/DDBJ databases">
        <title>The Genome Sequence of Sutterella wadsworthensis HGA0223.</title>
        <authorList>
            <consortium name="The Broad Institute Genomics Platform"/>
            <person name="Earl A."/>
            <person name="Ward D."/>
            <person name="Feldgarden M."/>
            <person name="Gevers D."/>
            <person name="Schmidt T.M."/>
            <person name="Dover J."/>
            <person name="Dai D."/>
            <person name="Walker B."/>
            <person name="Young S."/>
            <person name="Zeng Q."/>
            <person name="Gargeya S."/>
            <person name="Fitzgerald M."/>
            <person name="Haas B."/>
            <person name="Abouelleil A."/>
            <person name="Allen A.W."/>
            <person name="Alvarado L."/>
            <person name="Arachchi H.M."/>
            <person name="Berlin A.M."/>
            <person name="Chapman S.B."/>
            <person name="Gainer-Dewar J."/>
            <person name="Goldberg J."/>
            <person name="Griggs A."/>
            <person name="Gujja S."/>
            <person name="Hansen M."/>
            <person name="Howarth C."/>
            <person name="Imamovic A."/>
            <person name="Ireland A."/>
            <person name="Larimer J."/>
            <person name="McCowan C."/>
            <person name="Murphy C."/>
            <person name="Pearson M."/>
            <person name="Poon T.W."/>
            <person name="Priest M."/>
            <person name="Roberts A."/>
            <person name="Saif S."/>
            <person name="Shea T."/>
            <person name="Sisk P."/>
            <person name="Sykes S."/>
            <person name="Wortman J."/>
            <person name="Nusbaum C."/>
            <person name="Birren B."/>
        </authorList>
    </citation>
    <scope>NUCLEOTIDE SEQUENCE [LARGE SCALE GENOMIC DNA]</scope>
    <source>
        <strain evidence="10 11">HGA0223</strain>
    </source>
</reference>
<comment type="caution">
    <text evidence="10">The sequence shown here is derived from an EMBL/GenBank/DDBJ whole genome shotgun (WGS) entry which is preliminary data.</text>
</comment>
<keyword evidence="7" id="KW-0963">Cytoplasm</keyword>
<evidence type="ECO:0000256" key="6">
    <source>
        <dbReference type="ARBA" id="ARBA00050557"/>
    </source>
</evidence>
<comment type="catalytic activity">
    <reaction evidence="6 7">
        <text>N-acetyl-L-glutamate 5-semialdehyde + phosphate + NADP(+) = N-acetyl-L-glutamyl 5-phosphate + NADPH + H(+)</text>
        <dbReference type="Rhea" id="RHEA:21588"/>
        <dbReference type="ChEBI" id="CHEBI:15378"/>
        <dbReference type="ChEBI" id="CHEBI:29123"/>
        <dbReference type="ChEBI" id="CHEBI:43474"/>
        <dbReference type="ChEBI" id="CHEBI:57783"/>
        <dbReference type="ChEBI" id="CHEBI:57936"/>
        <dbReference type="ChEBI" id="CHEBI:58349"/>
        <dbReference type="EC" id="1.2.1.38"/>
    </reaction>
</comment>
<comment type="subcellular location">
    <subcellularLocation>
        <location evidence="7">Cytoplasm</location>
    </subcellularLocation>
</comment>
<dbReference type="UniPathway" id="UPA00068">
    <property type="reaction ID" value="UER00108"/>
</dbReference>
<evidence type="ECO:0000313" key="11">
    <source>
        <dbReference type="Proteomes" id="UP000014400"/>
    </source>
</evidence>
<dbReference type="eggNOG" id="COG0002">
    <property type="taxonomic scope" value="Bacteria"/>
</dbReference>
<feature type="active site" evidence="7 8">
    <location>
        <position position="160"/>
    </location>
</feature>
<dbReference type="NCBIfam" id="TIGR01850">
    <property type="entry name" value="argC"/>
    <property type="match status" value="1"/>
</dbReference>
<evidence type="ECO:0000256" key="7">
    <source>
        <dbReference type="HAMAP-Rule" id="MF_00150"/>
    </source>
</evidence>
<dbReference type="PANTHER" id="PTHR32338:SF10">
    <property type="entry name" value="N-ACETYL-GAMMA-GLUTAMYL-PHOSPHATE REDUCTASE, CHLOROPLASTIC-RELATED"/>
    <property type="match status" value="1"/>
</dbReference>
<protein>
    <recommendedName>
        <fullName evidence="7">N-acetyl-gamma-glutamyl-phosphate reductase</fullName>
        <shortName evidence="7">AGPR</shortName>
        <ecNumber evidence="7">1.2.1.38</ecNumber>
    </recommendedName>
    <alternativeName>
        <fullName evidence="7">N-acetyl-glutamate semialdehyde dehydrogenase</fullName>
        <shortName evidence="7">NAGSA dehydrogenase</shortName>
    </alternativeName>
</protein>
<dbReference type="GO" id="GO:0006526">
    <property type="term" value="P:L-arginine biosynthetic process"/>
    <property type="evidence" value="ECO:0007669"/>
    <property type="project" value="UniProtKB-UniRule"/>
</dbReference>
<dbReference type="AlphaFoldDB" id="S3C197"/>
<dbReference type="SMART" id="SM00859">
    <property type="entry name" value="Semialdhyde_dh"/>
    <property type="match status" value="1"/>
</dbReference>
<dbReference type="STRING" id="1203554.HMPREF1476_00827"/>
<dbReference type="CDD" id="cd23934">
    <property type="entry name" value="AGPR_1_C"/>
    <property type="match status" value="1"/>
</dbReference>
<dbReference type="GO" id="GO:0070401">
    <property type="term" value="F:NADP+ binding"/>
    <property type="evidence" value="ECO:0007669"/>
    <property type="project" value="InterPro"/>
</dbReference>
<dbReference type="InterPro" id="IPR058924">
    <property type="entry name" value="AGPR_dimerisation_dom"/>
</dbReference>
<dbReference type="InterPro" id="IPR036291">
    <property type="entry name" value="NAD(P)-bd_dom_sf"/>
</dbReference>
<proteinExistence type="inferred from homology"/>
<dbReference type="GO" id="GO:0051287">
    <property type="term" value="F:NAD binding"/>
    <property type="evidence" value="ECO:0007669"/>
    <property type="project" value="InterPro"/>
</dbReference>
<comment type="similarity">
    <text evidence="7">Belongs to the NAGSA dehydrogenase family. Type 1 subfamily.</text>
</comment>
<dbReference type="InterPro" id="IPR000706">
    <property type="entry name" value="AGPR_type-1"/>
</dbReference>
<evidence type="ECO:0000256" key="5">
    <source>
        <dbReference type="ARBA" id="ARBA00023002"/>
    </source>
</evidence>
<comment type="pathway">
    <text evidence="1 7">Amino-acid biosynthesis; L-arginine biosynthesis; N(2)-acetyl-L-ornithine from L-glutamate: step 3/4.</text>
</comment>
<dbReference type="InterPro" id="IPR000534">
    <property type="entry name" value="Semialdehyde_DH_NAD-bd"/>
</dbReference>
<name>S3C197_9BURK</name>
<dbReference type="GeneID" id="64061352"/>
<organism evidence="10 11">
    <name type="scientific">Sutterella wadsworthensis HGA0223</name>
    <dbReference type="NCBI Taxonomy" id="1203554"/>
    <lineage>
        <taxon>Bacteria</taxon>
        <taxon>Pseudomonadati</taxon>
        <taxon>Pseudomonadota</taxon>
        <taxon>Betaproteobacteria</taxon>
        <taxon>Burkholderiales</taxon>
        <taxon>Sutterellaceae</taxon>
        <taxon>Sutterella</taxon>
    </lineage>
</organism>
<dbReference type="CDD" id="cd17895">
    <property type="entry name" value="AGPR_1_N"/>
    <property type="match status" value="1"/>
</dbReference>
<dbReference type="PROSITE" id="PS01224">
    <property type="entry name" value="ARGC"/>
    <property type="match status" value="1"/>
</dbReference>
<dbReference type="Pfam" id="PF22698">
    <property type="entry name" value="Semialdhyde_dhC_1"/>
    <property type="match status" value="1"/>
</dbReference>
<dbReference type="SUPFAM" id="SSF55347">
    <property type="entry name" value="Glyceraldehyde-3-phosphate dehydrogenase-like, C-terminal domain"/>
    <property type="match status" value="1"/>
</dbReference>
<dbReference type="EMBL" id="ATCF01000012">
    <property type="protein sequence ID" value="EPE00098.1"/>
    <property type="molecule type" value="Genomic_DNA"/>
</dbReference>
<dbReference type="GO" id="GO:0005737">
    <property type="term" value="C:cytoplasm"/>
    <property type="evidence" value="ECO:0007669"/>
    <property type="project" value="UniProtKB-SubCell"/>
</dbReference>
<keyword evidence="3 7" id="KW-0028">Amino-acid biosynthesis</keyword>
<dbReference type="PATRIC" id="fig|1203554.3.peg.834"/>
<dbReference type="HAMAP" id="MF_00150">
    <property type="entry name" value="ArgC_type1"/>
    <property type="match status" value="1"/>
</dbReference>
<comment type="function">
    <text evidence="7">Catalyzes the NADPH-dependent reduction of N-acetyl-5-glutamyl phosphate to yield N-acetyl-L-glutamate 5-semialdehyde.</text>
</comment>
<dbReference type="EC" id="1.2.1.38" evidence="7"/>
<dbReference type="SUPFAM" id="SSF51735">
    <property type="entry name" value="NAD(P)-binding Rossmann-fold domains"/>
    <property type="match status" value="1"/>
</dbReference>
<keyword evidence="11" id="KW-1185">Reference proteome</keyword>
<evidence type="ECO:0000256" key="1">
    <source>
        <dbReference type="ARBA" id="ARBA00004862"/>
    </source>
</evidence>
<evidence type="ECO:0000256" key="4">
    <source>
        <dbReference type="ARBA" id="ARBA00022857"/>
    </source>
</evidence>
<dbReference type="Gene3D" id="3.30.360.10">
    <property type="entry name" value="Dihydrodipicolinate Reductase, domain 2"/>
    <property type="match status" value="1"/>
</dbReference>
<dbReference type="Proteomes" id="UP000014400">
    <property type="component" value="Unassembled WGS sequence"/>
</dbReference>